<evidence type="ECO:0000256" key="6">
    <source>
        <dbReference type="ARBA" id="ARBA00022692"/>
    </source>
</evidence>
<dbReference type="PANTHER" id="PTHR33446:SF2">
    <property type="entry name" value="PROTEIN TONB"/>
    <property type="match status" value="1"/>
</dbReference>
<feature type="compositionally biased region" description="Basic residues" evidence="10">
    <location>
        <begin position="82"/>
        <end position="95"/>
    </location>
</feature>
<evidence type="ECO:0000256" key="10">
    <source>
        <dbReference type="SAM" id="MobiDB-lite"/>
    </source>
</evidence>
<feature type="domain" description="TonB C-terminal" evidence="11">
    <location>
        <begin position="164"/>
        <end position="255"/>
    </location>
</feature>
<evidence type="ECO:0000313" key="12">
    <source>
        <dbReference type="EMBL" id="OCC15338.1"/>
    </source>
</evidence>
<dbReference type="STRING" id="1156395.DBT_1085"/>
<dbReference type="NCBIfam" id="TIGR01352">
    <property type="entry name" value="tonB_Cterm"/>
    <property type="match status" value="1"/>
</dbReference>
<keyword evidence="6" id="KW-0812">Transmembrane</keyword>
<evidence type="ECO:0000256" key="7">
    <source>
        <dbReference type="ARBA" id="ARBA00022927"/>
    </source>
</evidence>
<keyword evidence="7" id="KW-0653">Protein transport</keyword>
<dbReference type="GO" id="GO:0031992">
    <property type="term" value="F:energy transducer activity"/>
    <property type="evidence" value="ECO:0007669"/>
    <property type="project" value="InterPro"/>
</dbReference>
<sequence>MDSRFLTFIFVSFILHIFLLTVPITPTYPKKTPSPIEIVMGGMGAPSPSPLIPKASARPTKTRQNVRTKKNRKSSNMEKKVPKVPKRRPKLKRKSTLPPPPKPSPQKPLHKTKTEKIPLKRLKIEEHQIKKTENQKLISKPKPPNHSHLQTKKGASISQKGVKDYFSKIRMIIEKHKHYPRRARVLGREGMVQVSFTIEKNGTVRDLKIKKNSGFKDLDKAALKTIAASSPFPPPPDGLETPLNLSLAINFRLDR</sequence>
<dbReference type="SUPFAM" id="SSF74653">
    <property type="entry name" value="TolA/TonB C-terminal domain"/>
    <property type="match status" value="1"/>
</dbReference>
<evidence type="ECO:0000256" key="9">
    <source>
        <dbReference type="ARBA" id="ARBA00023136"/>
    </source>
</evidence>
<evidence type="ECO:0000256" key="1">
    <source>
        <dbReference type="ARBA" id="ARBA00004383"/>
    </source>
</evidence>
<feature type="region of interest" description="Disordered" evidence="10">
    <location>
        <begin position="133"/>
        <end position="158"/>
    </location>
</feature>
<evidence type="ECO:0000256" key="5">
    <source>
        <dbReference type="ARBA" id="ARBA00022519"/>
    </source>
</evidence>
<keyword evidence="4" id="KW-1003">Cell membrane</keyword>
<dbReference type="InterPro" id="IPR037682">
    <property type="entry name" value="TonB_C"/>
</dbReference>
<name>A0A1B9F5W3_9BACT</name>
<dbReference type="Gene3D" id="3.30.1150.10">
    <property type="match status" value="1"/>
</dbReference>
<evidence type="ECO:0000256" key="2">
    <source>
        <dbReference type="ARBA" id="ARBA00006555"/>
    </source>
</evidence>
<evidence type="ECO:0000259" key="11">
    <source>
        <dbReference type="PROSITE" id="PS52015"/>
    </source>
</evidence>
<dbReference type="GO" id="GO:0055085">
    <property type="term" value="P:transmembrane transport"/>
    <property type="evidence" value="ECO:0007669"/>
    <property type="project" value="InterPro"/>
</dbReference>
<evidence type="ECO:0000313" key="13">
    <source>
        <dbReference type="Proteomes" id="UP000093080"/>
    </source>
</evidence>
<keyword evidence="8" id="KW-1133">Transmembrane helix</keyword>
<dbReference type="InterPro" id="IPR006260">
    <property type="entry name" value="TonB/TolA_C"/>
</dbReference>
<keyword evidence="9" id="KW-0472">Membrane</keyword>
<dbReference type="EMBL" id="MAGO01000005">
    <property type="protein sequence ID" value="OCC15338.1"/>
    <property type="molecule type" value="Genomic_DNA"/>
</dbReference>
<keyword evidence="13" id="KW-1185">Reference proteome</keyword>
<dbReference type="OrthoDB" id="9810145at2"/>
<comment type="subcellular location">
    <subcellularLocation>
        <location evidence="1">Cell inner membrane</location>
        <topology evidence="1">Single-pass membrane protein</topology>
        <orientation evidence="1">Periplasmic side</orientation>
    </subcellularLocation>
</comment>
<dbReference type="PANTHER" id="PTHR33446">
    <property type="entry name" value="PROTEIN TONB-RELATED"/>
    <property type="match status" value="1"/>
</dbReference>
<dbReference type="GO" id="GO:0015891">
    <property type="term" value="P:siderophore transport"/>
    <property type="evidence" value="ECO:0007669"/>
    <property type="project" value="InterPro"/>
</dbReference>
<evidence type="ECO:0000256" key="8">
    <source>
        <dbReference type="ARBA" id="ARBA00022989"/>
    </source>
</evidence>
<dbReference type="GO" id="GO:0098797">
    <property type="term" value="C:plasma membrane protein complex"/>
    <property type="evidence" value="ECO:0007669"/>
    <property type="project" value="TreeGrafter"/>
</dbReference>
<dbReference type="InterPro" id="IPR051045">
    <property type="entry name" value="TonB-dependent_transducer"/>
</dbReference>
<dbReference type="PROSITE" id="PS52015">
    <property type="entry name" value="TONB_CTD"/>
    <property type="match status" value="1"/>
</dbReference>
<dbReference type="AlphaFoldDB" id="A0A1B9F5W3"/>
<feature type="compositionally biased region" description="Basic residues" evidence="10">
    <location>
        <begin position="60"/>
        <end position="73"/>
    </location>
</feature>
<dbReference type="Pfam" id="PF03544">
    <property type="entry name" value="TonB_C"/>
    <property type="match status" value="1"/>
</dbReference>
<dbReference type="Proteomes" id="UP000093080">
    <property type="component" value="Unassembled WGS sequence"/>
</dbReference>
<reference evidence="12 13" key="1">
    <citation type="submission" date="2016-06" db="EMBL/GenBank/DDBJ databases">
        <title>Respiratory ammonification of nitrate coupled to the oxidation of elemental sulfur in deep-sea autotrophic thermophilic bacteria.</title>
        <authorList>
            <person name="Slobodkina G.B."/>
            <person name="Mardanov A.V."/>
            <person name="Ravin N.V."/>
            <person name="Frolova A.A."/>
            <person name="Viryasiv M.B."/>
            <person name="Chernyh N.A."/>
            <person name="Bonch-Osmolovskaya E.A."/>
            <person name="Slobodkin A.I."/>
        </authorList>
    </citation>
    <scope>NUCLEOTIDE SEQUENCE [LARGE SCALE GENOMIC DNA]</scope>
    <source>
        <strain evidence="12 13">S69</strain>
    </source>
</reference>
<dbReference type="GO" id="GO:0015031">
    <property type="term" value="P:protein transport"/>
    <property type="evidence" value="ECO:0007669"/>
    <property type="project" value="UniProtKB-KW"/>
</dbReference>
<keyword evidence="5" id="KW-0997">Cell inner membrane</keyword>
<accession>A0A1B9F5W3</accession>
<dbReference type="GO" id="GO:0030288">
    <property type="term" value="C:outer membrane-bounded periplasmic space"/>
    <property type="evidence" value="ECO:0007669"/>
    <property type="project" value="InterPro"/>
</dbReference>
<dbReference type="PRINTS" id="PR01374">
    <property type="entry name" value="TONBPROTEIN"/>
</dbReference>
<feature type="compositionally biased region" description="Pro residues" evidence="10">
    <location>
        <begin position="97"/>
        <end position="106"/>
    </location>
</feature>
<dbReference type="InterPro" id="IPR003538">
    <property type="entry name" value="TonB"/>
</dbReference>
<evidence type="ECO:0000256" key="4">
    <source>
        <dbReference type="ARBA" id="ARBA00022475"/>
    </source>
</evidence>
<organism evidence="12 13">
    <name type="scientific">Dissulfuribacter thermophilus</name>
    <dbReference type="NCBI Taxonomy" id="1156395"/>
    <lineage>
        <taxon>Bacteria</taxon>
        <taxon>Pseudomonadati</taxon>
        <taxon>Thermodesulfobacteriota</taxon>
        <taxon>Dissulfuribacteria</taxon>
        <taxon>Dissulfuribacterales</taxon>
        <taxon>Dissulfuribacteraceae</taxon>
        <taxon>Dissulfuribacter</taxon>
    </lineage>
</organism>
<gene>
    <name evidence="12" type="ORF">DBT_1085</name>
</gene>
<evidence type="ECO:0000256" key="3">
    <source>
        <dbReference type="ARBA" id="ARBA00022448"/>
    </source>
</evidence>
<comment type="similarity">
    <text evidence="2">Belongs to the TonB family.</text>
</comment>
<protein>
    <submittedName>
        <fullName evidence="12">Ferric siderophore transport system, periplasmic binding protein TonB</fullName>
    </submittedName>
</protein>
<feature type="region of interest" description="Disordered" evidence="10">
    <location>
        <begin position="39"/>
        <end position="115"/>
    </location>
</feature>
<keyword evidence="3" id="KW-0813">Transport</keyword>
<proteinExistence type="inferred from homology"/>
<comment type="caution">
    <text evidence="12">The sequence shown here is derived from an EMBL/GenBank/DDBJ whole genome shotgun (WGS) entry which is preliminary data.</text>
</comment>